<accession>A0A0G1WJE9</accession>
<dbReference type="PROSITE" id="PS50156">
    <property type="entry name" value="SSD"/>
    <property type="match status" value="1"/>
</dbReference>
<comment type="subunit">
    <text evidence="10">Forms a complex with SecD. Part of the essential Sec protein translocation apparatus which comprises SecA, SecYEG and auxiliary proteins SecDF. Other proteins may also be involved.</text>
</comment>
<keyword evidence="9 10" id="KW-0472">Membrane</keyword>
<dbReference type="GO" id="GO:0015450">
    <property type="term" value="F:protein-transporting ATPase activity"/>
    <property type="evidence" value="ECO:0007669"/>
    <property type="project" value="InterPro"/>
</dbReference>
<feature type="transmembrane region" description="Helical" evidence="10">
    <location>
        <begin position="261"/>
        <end position="286"/>
    </location>
</feature>
<dbReference type="InterPro" id="IPR000731">
    <property type="entry name" value="SSD"/>
</dbReference>
<dbReference type="AlphaFoldDB" id="A0A0G1WJE9"/>
<dbReference type="PANTHER" id="PTHR30081">
    <property type="entry name" value="PROTEIN-EXPORT MEMBRANE PROTEIN SEC"/>
    <property type="match status" value="1"/>
</dbReference>
<dbReference type="Gene3D" id="1.20.1640.10">
    <property type="entry name" value="Multidrug efflux transporter AcrB transmembrane domain"/>
    <property type="match status" value="1"/>
</dbReference>
<keyword evidence="2 10" id="KW-0813">Transport</keyword>
<dbReference type="PATRIC" id="fig|1618608.3.peg.860"/>
<dbReference type="InterPro" id="IPR005665">
    <property type="entry name" value="SecF_bac"/>
</dbReference>
<protein>
    <recommendedName>
        <fullName evidence="10">Protein-export membrane protein SecF</fullName>
    </recommendedName>
</protein>
<evidence type="ECO:0000256" key="7">
    <source>
        <dbReference type="ARBA" id="ARBA00022989"/>
    </source>
</evidence>
<evidence type="ECO:0000256" key="9">
    <source>
        <dbReference type="ARBA" id="ARBA00023136"/>
    </source>
</evidence>
<comment type="caution">
    <text evidence="12">The sequence shown here is derived from an EMBL/GenBank/DDBJ whole genome shotgun (WGS) entry which is preliminary data.</text>
</comment>
<dbReference type="GO" id="GO:0006605">
    <property type="term" value="P:protein targeting"/>
    <property type="evidence" value="ECO:0007669"/>
    <property type="project" value="UniProtKB-UniRule"/>
</dbReference>
<evidence type="ECO:0000256" key="5">
    <source>
        <dbReference type="ARBA" id="ARBA00022692"/>
    </source>
</evidence>
<dbReference type="SUPFAM" id="SSF82866">
    <property type="entry name" value="Multidrug efflux transporter AcrB transmembrane domain"/>
    <property type="match status" value="1"/>
</dbReference>
<dbReference type="Pfam" id="PF07549">
    <property type="entry name" value="Sec_GG"/>
    <property type="match status" value="1"/>
</dbReference>
<feature type="transmembrane region" description="Helical" evidence="10">
    <location>
        <begin position="180"/>
        <end position="205"/>
    </location>
</feature>
<sequence>MTFSRLAPFFLAFCLLMIAVSLGALLFFGLRPGIDFSGGSIMEVEFQGNRPSNDEVAQKLSGLTIGLESLQPAADRNLIIKMKDIPEQQHQHVLSLLGPDARELRFESIGPVIGKELRQDTLFMAALSSLVIILYIAFAFRQHGGIVYSWEYSLAALIVTMHDLVVPLGVFAVFGRFQDLQVSIPVIVGLLTVLGYSINDTIVVFDRIRENLKRRTGAALEETVGISVKQTLGRSISTSFTVLLVVVALYVFGGATLKPFALVLIAGVVAGTYSSILLAPPLLLLWHRRNGA</sequence>
<feature type="transmembrane region" description="Helical" evidence="10">
    <location>
        <begin position="236"/>
        <end position="255"/>
    </location>
</feature>
<evidence type="ECO:0000256" key="2">
    <source>
        <dbReference type="ARBA" id="ARBA00022448"/>
    </source>
</evidence>
<dbReference type="InterPro" id="IPR022645">
    <property type="entry name" value="SecD/SecF_bac"/>
</dbReference>
<evidence type="ECO:0000256" key="10">
    <source>
        <dbReference type="HAMAP-Rule" id="MF_01464"/>
    </source>
</evidence>
<evidence type="ECO:0000313" key="13">
    <source>
        <dbReference type="Proteomes" id="UP000034201"/>
    </source>
</evidence>
<dbReference type="InterPro" id="IPR022813">
    <property type="entry name" value="SecD/SecF_arch_bac"/>
</dbReference>
<comment type="function">
    <text evidence="10">Part of the Sec protein translocase complex. Interacts with the SecYEG preprotein conducting channel. SecDF uses the proton motive force (PMF) to complete protein translocation after the ATP-dependent function of SecA.</text>
</comment>
<dbReference type="GO" id="GO:0043952">
    <property type="term" value="P:protein transport by the Sec complex"/>
    <property type="evidence" value="ECO:0007669"/>
    <property type="project" value="UniProtKB-UniRule"/>
</dbReference>
<evidence type="ECO:0000256" key="1">
    <source>
        <dbReference type="ARBA" id="ARBA00004651"/>
    </source>
</evidence>
<keyword evidence="5 10" id="KW-0812">Transmembrane</keyword>
<organism evidence="12 13">
    <name type="scientific">Candidatus Adlerbacteria bacterium GW2011_GWC1_50_9</name>
    <dbReference type="NCBI Taxonomy" id="1618608"/>
    <lineage>
        <taxon>Bacteria</taxon>
        <taxon>Candidatus Adleribacteriota</taxon>
    </lineage>
</organism>
<evidence type="ECO:0000259" key="11">
    <source>
        <dbReference type="PROSITE" id="PS50156"/>
    </source>
</evidence>
<dbReference type="InterPro" id="IPR022646">
    <property type="entry name" value="SecD/SecF_CS"/>
</dbReference>
<feature type="transmembrane region" description="Helical" evidence="10">
    <location>
        <begin position="121"/>
        <end position="140"/>
    </location>
</feature>
<dbReference type="PRINTS" id="PR01755">
    <property type="entry name" value="SECFTRNLCASE"/>
</dbReference>
<dbReference type="EMBL" id="LCQQ01000073">
    <property type="protein sequence ID" value="KKW18896.1"/>
    <property type="molecule type" value="Genomic_DNA"/>
</dbReference>
<evidence type="ECO:0000256" key="3">
    <source>
        <dbReference type="ARBA" id="ARBA00022475"/>
    </source>
</evidence>
<feature type="domain" description="SSD" evidence="11">
    <location>
        <begin position="121"/>
        <end position="285"/>
    </location>
</feature>
<dbReference type="NCBIfam" id="TIGR00966">
    <property type="entry name" value="transloc_SecF"/>
    <property type="match status" value="1"/>
</dbReference>
<keyword evidence="7 10" id="KW-1133">Transmembrane helix</keyword>
<dbReference type="GO" id="GO:0005886">
    <property type="term" value="C:plasma membrane"/>
    <property type="evidence" value="ECO:0007669"/>
    <property type="project" value="UniProtKB-SubCell"/>
</dbReference>
<keyword evidence="6 10" id="KW-0653">Protein transport</keyword>
<evidence type="ECO:0000256" key="4">
    <source>
        <dbReference type="ARBA" id="ARBA00022519"/>
    </source>
</evidence>
<dbReference type="HAMAP" id="MF_01464_B">
    <property type="entry name" value="SecF_B"/>
    <property type="match status" value="1"/>
</dbReference>
<evidence type="ECO:0000313" key="12">
    <source>
        <dbReference type="EMBL" id="KKW18896.1"/>
    </source>
</evidence>
<feature type="transmembrane region" description="Helical" evidence="10">
    <location>
        <begin position="152"/>
        <end position="174"/>
    </location>
</feature>
<keyword evidence="8 10" id="KW-0811">Translocation</keyword>
<evidence type="ECO:0000256" key="6">
    <source>
        <dbReference type="ARBA" id="ARBA00022927"/>
    </source>
</evidence>
<dbReference type="InterPro" id="IPR048634">
    <property type="entry name" value="SecD_SecF_C"/>
</dbReference>
<dbReference type="GO" id="GO:0065002">
    <property type="term" value="P:intracellular protein transmembrane transport"/>
    <property type="evidence" value="ECO:0007669"/>
    <property type="project" value="UniProtKB-UniRule"/>
</dbReference>
<keyword evidence="3 10" id="KW-1003">Cell membrane</keyword>
<evidence type="ECO:0000256" key="8">
    <source>
        <dbReference type="ARBA" id="ARBA00023010"/>
    </source>
</evidence>
<gene>
    <name evidence="10" type="primary">secF</name>
    <name evidence="12" type="ORF">UY61_C0073G0002</name>
</gene>
<reference evidence="12 13" key="1">
    <citation type="journal article" date="2015" name="Nature">
        <title>rRNA introns, odd ribosomes, and small enigmatic genomes across a large radiation of phyla.</title>
        <authorList>
            <person name="Brown C.T."/>
            <person name="Hug L.A."/>
            <person name="Thomas B.C."/>
            <person name="Sharon I."/>
            <person name="Castelle C.J."/>
            <person name="Singh A."/>
            <person name="Wilkins M.J."/>
            <person name="Williams K.H."/>
            <person name="Banfield J.F."/>
        </authorList>
    </citation>
    <scope>NUCLEOTIDE SEQUENCE [LARGE SCALE GENOMIC DNA]</scope>
</reference>
<keyword evidence="4" id="KW-0997">Cell inner membrane</keyword>
<comment type="subcellular location">
    <subcellularLocation>
        <location evidence="1 10">Cell membrane</location>
        <topology evidence="1 10">Multi-pass membrane protein</topology>
    </subcellularLocation>
</comment>
<dbReference type="Pfam" id="PF02355">
    <property type="entry name" value="SecD_SecF_C"/>
    <property type="match status" value="1"/>
</dbReference>
<comment type="caution">
    <text evidence="10">Lacks conserved residue(s) required for the propagation of feature annotation.</text>
</comment>
<proteinExistence type="inferred from homology"/>
<dbReference type="PANTHER" id="PTHR30081:SF8">
    <property type="entry name" value="PROTEIN TRANSLOCASE SUBUNIT SECF"/>
    <property type="match status" value="1"/>
</dbReference>
<comment type="similarity">
    <text evidence="10">Belongs to the SecD/SecF family. SecF subfamily.</text>
</comment>
<name>A0A0G1WJE9_9BACT</name>
<dbReference type="Proteomes" id="UP000034201">
    <property type="component" value="Unassembled WGS sequence"/>
</dbReference>